<keyword evidence="3" id="KW-1185">Reference proteome</keyword>
<comment type="caution">
    <text evidence="2">The sequence shown here is derived from an EMBL/GenBank/DDBJ whole genome shotgun (WGS) entry which is preliminary data.</text>
</comment>
<evidence type="ECO:0000313" key="3">
    <source>
        <dbReference type="Proteomes" id="UP000003163"/>
    </source>
</evidence>
<dbReference type="VEuPathDB" id="MicrosporidiaDB:EDEG_03630"/>
<evidence type="ECO:0000256" key="1">
    <source>
        <dbReference type="SAM" id="Phobius"/>
    </source>
</evidence>
<gene>
    <name evidence="2" type="ORF">EDEG_03630</name>
</gene>
<reference evidence="2 3" key="1">
    <citation type="submission" date="2011-08" db="EMBL/GenBank/DDBJ databases">
        <authorList>
            <person name="Liu Z.J."/>
            <person name="Shi F.L."/>
            <person name="Lu J.Q."/>
            <person name="Li M."/>
            <person name="Wang Z.L."/>
        </authorList>
    </citation>
    <scope>NUCLEOTIDE SEQUENCE [LARGE SCALE GENOMIC DNA]</scope>
    <source>
        <strain evidence="2 3">USNM 41457</strain>
    </source>
</reference>
<keyword evidence="1" id="KW-0472">Membrane</keyword>
<dbReference type="AlphaFoldDB" id="J9DH15"/>
<accession>J9DH15</accession>
<evidence type="ECO:0000313" key="2">
    <source>
        <dbReference type="EMBL" id="EJW01895.1"/>
    </source>
</evidence>
<dbReference type="EMBL" id="AFBI03000104">
    <property type="protein sequence ID" value="EJW01895.1"/>
    <property type="molecule type" value="Genomic_DNA"/>
</dbReference>
<protein>
    <submittedName>
        <fullName evidence="2">Uncharacterized protein</fullName>
    </submittedName>
</protein>
<name>J9DH15_EDHAE</name>
<organism evidence="2 3">
    <name type="scientific">Edhazardia aedis (strain USNM 41457)</name>
    <name type="common">Microsporidian parasite</name>
    <dbReference type="NCBI Taxonomy" id="1003232"/>
    <lineage>
        <taxon>Eukaryota</taxon>
        <taxon>Fungi</taxon>
        <taxon>Fungi incertae sedis</taxon>
        <taxon>Microsporidia</taxon>
        <taxon>Edhazardia</taxon>
    </lineage>
</organism>
<feature type="transmembrane region" description="Helical" evidence="1">
    <location>
        <begin position="15"/>
        <end position="35"/>
    </location>
</feature>
<sequence length="103" mass="12393">MYTEIVKAINLTVKFFILFKSFIIRLLISIFVWILKHIMSFIKNILISKNIKWNAFLSNEMRMLAGYCCCKYTSFYQIYKKRKICSNKENKKSNSNTFSFLYL</sequence>
<keyword evidence="1" id="KW-1133">Transmembrane helix</keyword>
<reference evidence="3" key="2">
    <citation type="submission" date="2015-07" db="EMBL/GenBank/DDBJ databases">
        <title>Contrasting host-pathogen interactions and genome evolution in two generalist and specialist microsporidian pathogens of mosquitoes.</title>
        <authorList>
            <consortium name="The Broad Institute Genomics Platform"/>
            <consortium name="The Broad Institute Genome Sequencing Center for Infectious Disease"/>
            <person name="Cuomo C.A."/>
            <person name="Sanscrainte N.D."/>
            <person name="Goldberg J.M."/>
            <person name="Heiman D."/>
            <person name="Young S."/>
            <person name="Zeng Q."/>
            <person name="Becnel J.J."/>
            <person name="Birren B.W."/>
        </authorList>
    </citation>
    <scope>NUCLEOTIDE SEQUENCE [LARGE SCALE GENOMIC DNA]</scope>
    <source>
        <strain evidence="3">USNM 41457</strain>
    </source>
</reference>
<dbReference type="HOGENOM" id="CLU_2263703_0_0_1"/>
<dbReference type="InParanoid" id="J9DH15"/>
<proteinExistence type="predicted"/>
<dbReference type="Proteomes" id="UP000003163">
    <property type="component" value="Unassembled WGS sequence"/>
</dbReference>
<keyword evidence="1" id="KW-0812">Transmembrane</keyword>